<dbReference type="SMART" id="SM00233">
    <property type="entry name" value="PH"/>
    <property type="match status" value="1"/>
</dbReference>
<dbReference type="InterPro" id="IPR011993">
    <property type="entry name" value="PH-like_dom_sf"/>
</dbReference>
<proteinExistence type="predicted"/>
<dbReference type="Proteomes" id="UP001642484">
    <property type="component" value="Unassembled WGS sequence"/>
</dbReference>
<feature type="domain" description="PH" evidence="2">
    <location>
        <begin position="15"/>
        <end position="127"/>
    </location>
</feature>
<dbReference type="Gene3D" id="2.30.29.30">
    <property type="entry name" value="Pleckstrin-homology domain (PH domain)/Phosphotyrosine-binding domain (PTB)"/>
    <property type="match status" value="1"/>
</dbReference>
<gene>
    <name evidence="3" type="ORF">CCMP2556_LOCUS22392</name>
</gene>
<feature type="compositionally biased region" description="Basic and acidic residues" evidence="1">
    <location>
        <begin position="376"/>
        <end position="423"/>
    </location>
</feature>
<dbReference type="InterPro" id="IPR001849">
    <property type="entry name" value="PH_domain"/>
</dbReference>
<dbReference type="SUPFAM" id="SSF50729">
    <property type="entry name" value="PH domain-like"/>
    <property type="match status" value="1"/>
</dbReference>
<dbReference type="EMBL" id="CAXAMN010013869">
    <property type="protein sequence ID" value="CAK9041881.1"/>
    <property type="molecule type" value="Genomic_DNA"/>
</dbReference>
<keyword evidence="4" id="KW-1185">Reference proteome</keyword>
<evidence type="ECO:0000313" key="4">
    <source>
        <dbReference type="Proteomes" id="UP001642484"/>
    </source>
</evidence>
<evidence type="ECO:0000259" key="2">
    <source>
        <dbReference type="SMART" id="SM00233"/>
    </source>
</evidence>
<comment type="caution">
    <text evidence="3">The sequence shown here is derived from an EMBL/GenBank/DDBJ whole genome shotgun (WGS) entry which is preliminary data.</text>
</comment>
<organism evidence="3 4">
    <name type="scientific">Durusdinium trenchii</name>
    <dbReference type="NCBI Taxonomy" id="1381693"/>
    <lineage>
        <taxon>Eukaryota</taxon>
        <taxon>Sar</taxon>
        <taxon>Alveolata</taxon>
        <taxon>Dinophyceae</taxon>
        <taxon>Suessiales</taxon>
        <taxon>Symbiodiniaceae</taxon>
        <taxon>Durusdinium</taxon>
    </lineage>
</organism>
<evidence type="ECO:0000256" key="1">
    <source>
        <dbReference type="SAM" id="MobiDB-lite"/>
    </source>
</evidence>
<sequence>MDPQEAQDARVSRQGRYSAWLKKAKSENARCKLLQSHNTRYFTIDFDSQIIFYSHSTSQKKVSQPIPFRDILGAERLPLPTKSRKGRNAMIFGFILKTKQRTFELFTNSNADAAQWTFSLNAAMEMGKQKMEQLKVLQAQAEVPVRNQDDTPQKAALPTGTRTAAASEEEKETPRRPRQVEAPPAAVLEQEEEALVPPHLLKAEEQAAEKKKEEELAAKKKEEAEAAAKKQEEEAAARKKQVEEQEALRKKEEEAAARKKQEEEAAARKKQDEEAAARKKQEEEAARKKQEEEAAAKKQQEEEAAARAMQEAARKEAASPEGEPSIEALEDLADLKAGVKDLLQDAFEQGSLVEALSIFLAQDVHEDAGEASEWQEMMRMEDAQKAKSKKSDGKHEKREKKRQKEEVGTAESKDQKTDEKDLPPLKPRLKLAPLVVPGGAPNDEPASGG</sequence>
<protein>
    <recommendedName>
        <fullName evidence="2">PH domain-containing protein</fullName>
    </recommendedName>
</protein>
<evidence type="ECO:0000313" key="3">
    <source>
        <dbReference type="EMBL" id="CAK9041881.1"/>
    </source>
</evidence>
<feature type="region of interest" description="Disordered" evidence="1">
    <location>
        <begin position="370"/>
        <end position="449"/>
    </location>
</feature>
<feature type="compositionally biased region" description="Basic and acidic residues" evidence="1">
    <location>
        <begin position="201"/>
        <end position="305"/>
    </location>
</feature>
<accession>A0ABP0LRQ2</accession>
<feature type="region of interest" description="Disordered" evidence="1">
    <location>
        <begin position="143"/>
        <end position="329"/>
    </location>
</feature>
<reference evidence="3 4" key="1">
    <citation type="submission" date="2024-02" db="EMBL/GenBank/DDBJ databases">
        <authorList>
            <person name="Chen Y."/>
            <person name="Shah S."/>
            <person name="Dougan E. K."/>
            <person name="Thang M."/>
            <person name="Chan C."/>
        </authorList>
    </citation>
    <scope>NUCLEOTIDE SEQUENCE [LARGE SCALE GENOMIC DNA]</scope>
</reference>
<name>A0ABP0LRQ2_9DINO</name>
<dbReference type="Pfam" id="PF00169">
    <property type="entry name" value="PH"/>
    <property type="match status" value="1"/>
</dbReference>